<dbReference type="OMA" id="ANVFTME"/>
<proteinExistence type="predicted"/>
<dbReference type="EMBL" id="AMQM01003482">
    <property type="status" value="NOT_ANNOTATED_CDS"/>
    <property type="molecule type" value="Genomic_DNA"/>
</dbReference>
<evidence type="ECO:0000256" key="1">
    <source>
        <dbReference type="ARBA" id="ARBA00022723"/>
    </source>
</evidence>
<dbReference type="OrthoDB" id="20839at2759"/>
<dbReference type="CTD" id="20215193"/>
<dbReference type="EMBL" id="KB096183">
    <property type="protein sequence ID" value="ESO07600.1"/>
    <property type="molecule type" value="Genomic_DNA"/>
</dbReference>
<keyword evidence="7" id="KW-1185">Reference proteome</keyword>
<dbReference type="AlphaFoldDB" id="T1G295"/>
<evidence type="ECO:0000256" key="3">
    <source>
        <dbReference type="ARBA" id="ARBA00022833"/>
    </source>
</evidence>
<reference evidence="5 7" key="2">
    <citation type="journal article" date="2013" name="Nature">
        <title>Insights into bilaterian evolution from three spiralian genomes.</title>
        <authorList>
            <person name="Simakov O."/>
            <person name="Marletaz F."/>
            <person name="Cho S.J."/>
            <person name="Edsinger-Gonzales E."/>
            <person name="Havlak P."/>
            <person name="Hellsten U."/>
            <person name="Kuo D.H."/>
            <person name="Larsson T."/>
            <person name="Lv J."/>
            <person name="Arendt D."/>
            <person name="Savage R."/>
            <person name="Osoegawa K."/>
            <person name="de Jong P."/>
            <person name="Grimwood J."/>
            <person name="Chapman J.A."/>
            <person name="Shapiro H."/>
            <person name="Aerts A."/>
            <person name="Otillar R.P."/>
            <person name="Terry A.Y."/>
            <person name="Boore J.L."/>
            <person name="Grigoriev I.V."/>
            <person name="Lindberg D.R."/>
            <person name="Seaver E.C."/>
            <person name="Weisblat D.A."/>
            <person name="Putnam N.H."/>
            <person name="Rokhsar D.S."/>
        </authorList>
    </citation>
    <scope>NUCLEOTIDE SEQUENCE</scope>
</reference>
<dbReference type="GO" id="GO:0008270">
    <property type="term" value="F:zinc ion binding"/>
    <property type="evidence" value="ECO:0007669"/>
    <property type="project" value="UniProtKB-KW"/>
</dbReference>
<name>T1G295_HELRO</name>
<reference evidence="7" key="1">
    <citation type="submission" date="2012-12" db="EMBL/GenBank/DDBJ databases">
        <authorList>
            <person name="Hellsten U."/>
            <person name="Grimwood J."/>
            <person name="Chapman J.A."/>
            <person name="Shapiro H."/>
            <person name="Aerts A."/>
            <person name="Otillar R.P."/>
            <person name="Terry A.Y."/>
            <person name="Boore J.L."/>
            <person name="Simakov O."/>
            <person name="Marletaz F."/>
            <person name="Cho S.-J."/>
            <person name="Edsinger-Gonzales E."/>
            <person name="Havlak P."/>
            <person name="Kuo D.-H."/>
            <person name="Larsson T."/>
            <person name="Lv J."/>
            <person name="Arendt D."/>
            <person name="Savage R."/>
            <person name="Osoegawa K."/>
            <person name="de Jong P."/>
            <person name="Lindberg D.R."/>
            <person name="Seaver E.C."/>
            <person name="Weisblat D.A."/>
            <person name="Putnam N.H."/>
            <person name="Grigoriev I.V."/>
            <person name="Rokhsar D.S."/>
        </authorList>
    </citation>
    <scope>NUCLEOTIDE SEQUENCE</scope>
</reference>
<dbReference type="KEGG" id="hro:HELRODRAFT_75716"/>
<dbReference type="HOGENOM" id="CLU_2489690_0_0_1"/>
<dbReference type="InParanoid" id="T1G295"/>
<dbReference type="Pfam" id="PF13832">
    <property type="entry name" value="zf-HC5HC2H_2"/>
    <property type="match status" value="1"/>
</dbReference>
<evidence type="ECO:0000313" key="6">
    <source>
        <dbReference type="EnsemblMetazoa" id="HelroP75716"/>
    </source>
</evidence>
<dbReference type="PROSITE" id="PS51805">
    <property type="entry name" value="EPHD"/>
    <property type="match status" value="1"/>
</dbReference>
<accession>T1G295</accession>
<keyword evidence="1" id="KW-0479">Metal-binding</keyword>
<dbReference type="Gene3D" id="3.30.40.10">
    <property type="entry name" value="Zinc/RING finger domain, C3HC4 (zinc finger)"/>
    <property type="match status" value="1"/>
</dbReference>
<sequence>GWCHVVCALYIPEVSFGSINSMEPIILKKVPQDRYNKLCYICEEQGRANKATSGACMQCNYKSGCKQHFHVTWSVCFACSSNHYKLN</sequence>
<keyword evidence="3" id="KW-0862">Zinc</keyword>
<evidence type="ECO:0000256" key="2">
    <source>
        <dbReference type="ARBA" id="ARBA00022771"/>
    </source>
</evidence>
<dbReference type="PANTHER" id="PTHR13793:SF164">
    <property type="entry name" value="ALHAMBRA, ISOFORM P"/>
    <property type="match status" value="1"/>
</dbReference>
<dbReference type="InterPro" id="IPR050701">
    <property type="entry name" value="Histone_Mod_Regulator"/>
</dbReference>
<dbReference type="GeneID" id="20215193"/>
<evidence type="ECO:0000313" key="5">
    <source>
        <dbReference type="EMBL" id="ESO07600.1"/>
    </source>
</evidence>
<protein>
    <recommendedName>
        <fullName evidence="4">PHD-type domain-containing protein</fullName>
    </recommendedName>
</protein>
<dbReference type="STRING" id="6412.T1G295"/>
<evidence type="ECO:0000259" key="4">
    <source>
        <dbReference type="PROSITE" id="PS51805"/>
    </source>
</evidence>
<dbReference type="RefSeq" id="XP_009014211.1">
    <property type="nucleotide sequence ID" value="XM_009015963.1"/>
</dbReference>
<evidence type="ECO:0000313" key="7">
    <source>
        <dbReference type="Proteomes" id="UP000015101"/>
    </source>
</evidence>
<dbReference type="EnsemblMetazoa" id="HelroT75716">
    <property type="protein sequence ID" value="HelroP75716"/>
    <property type="gene ID" value="HelroG75716"/>
</dbReference>
<dbReference type="PANTHER" id="PTHR13793">
    <property type="entry name" value="PHD FINGER PROTEINS"/>
    <property type="match status" value="1"/>
</dbReference>
<keyword evidence="2" id="KW-0863">Zinc-finger</keyword>
<dbReference type="Proteomes" id="UP000015101">
    <property type="component" value="Unassembled WGS sequence"/>
</dbReference>
<dbReference type="InterPro" id="IPR034732">
    <property type="entry name" value="EPHD"/>
</dbReference>
<dbReference type="eggNOG" id="KOG0956">
    <property type="taxonomic scope" value="Eukaryota"/>
</dbReference>
<dbReference type="InterPro" id="IPR013083">
    <property type="entry name" value="Znf_RING/FYVE/PHD"/>
</dbReference>
<reference evidence="6" key="3">
    <citation type="submission" date="2015-06" db="UniProtKB">
        <authorList>
            <consortium name="EnsemblMetazoa"/>
        </authorList>
    </citation>
    <scope>IDENTIFICATION</scope>
</reference>
<feature type="domain" description="PHD-type" evidence="4">
    <location>
        <begin position="1"/>
        <end position="87"/>
    </location>
</feature>
<organism evidence="6 7">
    <name type="scientific">Helobdella robusta</name>
    <name type="common">Californian leech</name>
    <dbReference type="NCBI Taxonomy" id="6412"/>
    <lineage>
        <taxon>Eukaryota</taxon>
        <taxon>Metazoa</taxon>
        <taxon>Spiralia</taxon>
        <taxon>Lophotrochozoa</taxon>
        <taxon>Annelida</taxon>
        <taxon>Clitellata</taxon>
        <taxon>Hirudinea</taxon>
        <taxon>Rhynchobdellida</taxon>
        <taxon>Glossiphoniidae</taxon>
        <taxon>Helobdella</taxon>
    </lineage>
</organism>
<gene>
    <name evidence="6" type="primary">20215193</name>
    <name evidence="5" type="ORF">HELRODRAFT_75716</name>
</gene>